<evidence type="ECO:0000313" key="2">
    <source>
        <dbReference type="EMBL" id="RRT53921.1"/>
    </source>
</evidence>
<gene>
    <name evidence="2" type="ORF">B296_00040280</name>
</gene>
<protein>
    <submittedName>
        <fullName evidence="2">Uncharacterized protein</fullName>
    </submittedName>
</protein>
<proteinExistence type="predicted"/>
<name>A0A426YQB1_ENSVE</name>
<sequence length="107" mass="11655">MSTSVLISLLGSVERTAEIPPGNDQRPSVPHRTATLTMPARQMTSDLRPPRVENGPTPRASGRDTLIHCARGPRGPADREISIGRLQFVEGEVGRGDVDWMVKDTAR</sequence>
<evidence type="ECO:0000313" key="3">
    <source>
        <dbReference type="Proteomes" id="UP000287651"/>
    </source>
</evidence>
<accession>A0A426YQB1</accession>
<dbReference type="EMBL" id="AMZH03010870">
    <property type="protein sequence ID" value="RRT53921.1"/>
    <property type="molecule type" value="Genomic_DNA"/>
</dbReference>
<comment type="caution">
    <text evidence="2">The sequence shown here is derived from an EMBL/GenBank/DDBJ whole genome shotgun (WGS) entry which is preliminary data.</text>
</comment>
<evidence type="ECO:0000256" key="1">
    <source>
        <dbReference type="SAM" id="MobiDB-lite"/>
    </source>
</evidence>
<reference evidence="2 3" key="1">
    <citation type="journal article" date="2014" name="Agronomy (Basel)">
        <title>A Draft Genome Sequence for Ensete ventricosum, the Drought-Tolerant Tree Against Hunger.</title>
        <authorList>
            <person name="Harrison J."/>
            <person name="Moore K.A."/>
            <person name="Paszkiewicz K."/>
            <person name="Jones T."/>
            <person name="Grant M."/>
            <person name="Ambacheew D."/>
            <person name="Muzemil S."/>
            <person name="Studholme D.J."/>
        </authorList>
    </citation>
    <scope>NUCLEOTIDE SEQUENCE [LARGE SCALE GENOMIC DNA]</scope>
</reference>
<dbReference type="AlphaFoldDB" id="A0A426YQB1"/>
<dbReference type="Proteomes" id="UP000287651">
    <property type="component" value="Unassembled WGS sequence"/>
</dbReference>
<organism evidence="2 3">
    <name type="scientific">Ensete ventricosum</name>
    <name type="common">Abyssinian banana</name>
    <name type="synonym">Musa ensete</name>
    <dbReference type="NCBI Taxonomy" id="4639"/>
    <lineage>
        <taxon>Eukaryota</taxon>
        <taxon>Viridiplantae</taxon>
        <taxon>Streptophyta</taxon>
        <taxon>Embryophyta</taxon>
        <taxon>Tracheophyta</taxon>
        <taxon>Spermatophyta</taxon>
        <taxon>Magnoliopsida</taxon>
        <taxon>Liliopsida</taxon>
        <taxon>Zingiberales</taxon>
        <taxon>Musaceae</taxon>
        <taxon>Ensete</taxon>
    </lineage>
</organism>
<feature type="region of interest" description="Disordered" evidence="1">
    <location>
        <begin position="16"/>
        <end position="78"/>
    </location>
</feature>